<proteinExistence type="predicted"/>
<organism evidence="1 2">
    <name type="scientific">Haloarcula salinisoli</name>
    <dbReference type="NCBI Taxonomy" id="2487746"/>
    <lineage>
        <taxon>Archaea</taxon>
        <taxon>Methanobacteriati</taxon>
        <taxon>Methanobacteriota</taxon>
        <taxon>Stenosarchaea group</taxon>
        <taxon>Halobacteria</taxon>
        <taxon>Halobacteriales</taxon>
        <taxon>Haloarculaceae</taxon>
        <taxon>Haloarcula</taxon>
    </lineage>
</organism>
<name>A0A8J7YGT7_9EURY</name>
<gene>
    <name evidence="1" type="ORF">EGD98_05015</name>
</gene>
<dbReference type="AlphaFoldDB" id="A0A8J7YGT7"/>
<reference evidence="1" key="1">
    <citation type="submission" date="2021-06" db="EMBL/GenBank/DDBJ databases">
        <title>Halomicroarcula sp. F24A a new haloarchaeum isolated from saline soil.</title>
        <authorList>
            <person name="Duran-Viseras A."/>
            <person name="Sanchez-Porro C."/>
            <person name="Ventosa A."/>
        </authorList>
    </citation>
    <scope>NUCLEOTIDE SEQUENCE</scope>
    <source>
        <strain evidence="1">F24A</strain>
    </source>
</reference>
<dbReference type="Gene3D" id="3.40.720.10">
    <property type="entry name" value="Alkaline Phosphatase, subunit A"/>
    <property type="match status" value="1"/>
</dbReference>
<dbReference type="SUPFAM" id="SSF53649">
    <property type="entry name" value="Alkaline phosphatase-like"/>
    <property type="match status" value="1"/>
</dbReference>
<evidence type="ECO:0000313" key="2">
    <source>
        <dbReference type="Proteomes" id="UP000783863"/>
    </source>
</evidence>
<dbReference type="RefSeq" id="WP_220587251.1">
    <property type="nucleotide sequence ID" value="NZ_RKLQ01000001.1"/>
</dbReference>
<keyword evidence="2" id="KW-1185">Reference proteome</keyword>
<sequence length="284" mass="32403">MSIDPQHALSEVRKNYGSFNWWRNRVVVPFVFGTATRLHPGYPGYGEAVHVMEEDWDTLIVLDACRADYFEQVAEMDRYDEYSSRISLGSHSSEWTRRNFQGKRFGDTVYVSANPHTSLEAGDSFHHIYELWETDFDDEAGVVPPDAVRDAAIEAHEQYPDKRLIVHFMQPHGPFLGSDVQVTDESSYWQAYAENLDYVLPFVHEIIDAVHEKTVVTADHGQAYTGGIKDYLGIGGHKPRLRFPSLVEVPWAVVEGDRREIVAGEINRAEGEQVQDRLKDLGYL</sequence>
<dbReference type="InterPro" id="IPR017850">
    <property type="entry name" value="Alkaline_phosphatase_core_sf"/>
</dbReference>
<dbReference type="EMBL" id="RKLQ01000001">
    <property type="protein sequence ID" value="MBX0303031.1"/>
    <property type="molecule type" value="Genomic_DNA"/>
</dbReference>
<dbReference type="Proteomes" id="UP000783863">
    <property type="component" value="Unassembled WGS sequence"/>
</dbReference>
<evidence type="ECO:0000313" key="1">
    <source>
        <dbReference type="EMBL" id="MBX0303031.1"/>
    </source>
</evidence>
<comment type="caution">
    <text evidence="1">The sequence shown here is derived from an EMBL/GenBank/DDBJ whole genome shotgun (WGS) entry which is preliminary data.</text>
</comment>
<protein>
    <submittedName>
        <fullName evidence="1">Uncharacterized protein</fullName>
    </submittedName>
</protein>
<accession>A0A8J7YGT7</accession>